<dbReference type="GO" id="GO:0046654">
    <property type="term" value="P:tetrahydrofolate biosynthetic process"/>
    <property type="evidence" value="ECO:0007669"/>
    <property type="project" value="UniProtKB-UniRule"/>
</dbReference>
<evidence type="ECO:0000313" key="10">
    <source>
        <dbReference type="EMBL" id="RZU38111.1"/>
    </source>
</evidence>
<evidence type="ECO:0000256" key="1">
    <source>
        <dbReference type="ARBA" id="ARBA00000693"/>
    </source>
</evidence>
<accession>A0A4Q7YMT7</accession>
<dbReference type="InterPro" id="IPR006156">
    <property type="entry name" value="Dihydroneopterin_aldolase"/>
</dbReference>
<proteinExistence type="inferred from homology"/>
<keyword evidence="6" id="KW-0413">Isomerase</keyword>
<keyword evidence="11" id="KW-1185">Reference proteome</keyword>
<dbReference type="AlphaFoldDB" id="A0A4Q7YMT7"/>
<comment type="pathway">
    <text evidence="3 8">Cofactor biosynthesis; tetrahydrofolate biosynthesis; 2-amino-4-hydroxy-6-hydroxymethyl-7,8-dihydropteridine diphosphate from 7,8-dihydroneopterin triphosphate: step 3/4.</text>
</comment>
<evidence type="ECO:0000256" key="6">
    <source>
        <dbReference type="ARBA" id="ARBA00023235"/>
    </source>
</evidence>
<comment type="caution">
    <text evidence="10">The sequence shown here is derived from an EMBL/GenBank/DDBJ whole genome shotgun (WGS) entry which is preliminary data.</text>
</comment>
<evidence type="ECO:0000256" key="5">
    <source>
        <dbReference type="ARBA" id="ARBA00022909"/>
    </source>
</evidence>
<organism evidence="10 11">
    <name type="scientific">Fluviicoccus keumensis</name>
    <dbReference type="NCBI Taxonomy" id="1435465"/>
    <lineage>
        <taxon>Bacteria</taxon>
        <taxon>Pseudomonadati</taxon>
        <taxon>Pseudomonadota</taxon>
        <taxon>Gammaproteobacteria</taxon>
        <taxon>Moraxellales</taxon>
        <taxon>Moraxellaceae</taxon>
        <taxon>Fluviicoccus</taxon>
    </lineage>
</organism>
<name>A0A4Q7YMT7_9GAMM</name>
<comment type="catalytic activity">
    <reaction evidence="1">
        <text>7,8-dihydroneopterin = 7,8-dihydromonapterin</text>
        <dbReference type="Rhea" id="RHEA:45328"/>
        <dbReference type="ChEBI" id="CHEBI:17001"/>
        <dbReference type="ChEBI" id="CHEBI:71175"/>
        <dbReference type="EC" id="5.1.99.8"/>
    </reaction>
</comment>
<dbReference type="SUPFAM" id="SSF55620">
    <property type="entry name" value="Tetrahydrobiopterin biosynthesis enzymes-like"/>
    <property type="match status" value="1"/>
</dbReference>
<sequence length="127" mass="14576">MDILYIRNLRVEAVIGIFSWEKRIRQPIHVDLEMAVDIRQAAATDDIKHALDYKTVSHRLTEFIAHNEWHLVETLAERIAELLMKEFGVSWLRLTLSKPAALPAADSVGLIIERGDRHAPRLFEPGQ</sequence>
<comment type="catalytic activity">
    <reaction evidence="2 8">
        <text>7,8-dihydroneopterin = 6-hydroxymethyl-7,8-dihydropterin + glycolaldehyde</text>
        <dbReference type="Rhea" id="RHEA:10540"/>
        <dbReference type="ChEBI" id="CHEBI:17001"/>
        <dbReference type="ChEBI" id="CHEBI:17071"/>
        <dbReference type="ChEBI" id="CHEBI:44841"/>
        <dbReference type="EC" id="4.1.2.25"/>
    </reaction>
</comment>
<evidence type="ECO:0000256" key="8">
    <source>
        <dbReference type="RuleBase" id="RU362079"/>
    </source>
</evidence>
<dbReference type="EMBL" id="SHKX01000014">
    <property type="protein sequence ID" value="RZU38111.1"/>
    <property type="molecule type" value="Genomic_DNA"/>
</dbReference>
<feature type="domain" description="Dihydroneopterin aldolase/epimerase" evidence="9">
    <location>
        <begin position="4"/>
        <end position="114"/>
    </location>
</feature>
<evidence type="ECO:0000256" key="2">
    <source>
        <dbReference type="ARBA" id="ARBA00001353"/>
    </source>
</evidence>
<dbReference type="NCBIfam" id="TIGR00525">
    <property type="entry name" value="folB"/>
    <property type="match status" value="1"/>
</dbReference>
<dbReference type="InterPro" id="IPR043133">
    <property type="entry name" value="GTP-CH-I_C/QueF"/>
</dbReference>
<dbReference type="CDD" id="cd00534">
    <property type="entry name" value="DHNA_DHNTPE"/>
    <property type="match status" value="1"/>
</dbReference>
<dbReference type="PANTHER" id="PTHR42844:SF1">
    <property type="entry name" value="DIHYDRONEOPTERIN ALDOLASE 1-RELATED"/>
    <property type="match status" value="1"/>
</dbReference>
<dbReference type="SMART" id="SM00905">
    <property type="entry name" value="FolB"/>
    <property type="match status" value="1"/>
</dbReference>
<dbReference type="Pfam" id="PF02152">
    <property type="entry name" value="FolB"/>
    <property type="match status" value="1"/>
</dbReference>
<evidence type="ECO:0000259" key="9">
    <source>
        <dbReference type="SMART" id="SM00905"/>
    </source>
</evidence>
<dbReference type="NCBIfam" id="TIGR00526">
    <property type="entry name" value="folB_dom"/>
    <property type="match status" value="1"/>
</dbReference>
<dbReference type="GO" id="GO:0004150">
    <property type="term" value="F:dihydroneopterin aldolase activity"/>
    <property type="evidence" value="ECO:0007669"/>
    <property type="project" value="UniProtKB-UniRule"/>
</dbReference>
<comment type="function">
    <text evidence="8">Catalyzes the conversion of 7,8-dihydroneopterin to 6-hydroxymethyl-7,8-dihydropterin.</text>
</comment>
<evidence type="ECO:0000256" key="3">
    <source>
        <dbReference type="ARBA" id="ARBA00005013"/>
    </source>
</evidence>
<evidence type="ECO:0000313" key="11">
    <source>
        <dbReference type="Proteomes" id="UP000292423"/>
    </source>
</evidence>
<gene>
    <name evidence="10" type="ORF">EV700_2688</name>
</gene>
<dbReference type="Gene3D" id="3.30.1130.10">
    <property type="match status" value="1"/>
</dbReference>
<dbReference type="InterPro" id="IPR006157">
    <property type="entry name" value="FolB_dom"/>
</dbReference>
<dbReference type="PANTHER" id="PTHR42844">
    <property type="entry name" value="DIHYDRONEOPTERIN ALDOLASE 1-RELATED"/>
    <property type="match status" value="1"/>
</dbReference>
<comment type="similarity">
    <text evidence="4 8">Belongs to the DHNA family.</text>
</comment>
<dbReference type="RefSeq" id="WP_130414661.1">
    <property type="nucleotide sequence ID" value="NZ_SHKX01000014.1"/>
</dbReference>
<protein>
    <recommendedName>
        <fullName evidence="8">7,8-dihydroneopterin aldolase</fullName>
        <ecNumber evidence="8">4.1.2.25</ecNumber>
    </recommendedName>
</protein>
<evidence type="ECO:0000256" key="4">
    <source>
        <dbReference type="ARBA" id="ARBA00005708"/>
    </source>
</evidence>
<reference evidence="10 11" key="1">
    <citation type="submission" date="2019-02" db="EMBL/GenBank/DDBJ databases">
        <title>Genomic Encyclopedia of Type Strains, Phase IV (KMG-IV): sequencing the most valuable type-strain genomes for metagenomic binning, comparative biology and taxonomic classification.</title>
        <authorList>
            <person name="Goeker M."/>
        </authorList>
    </citation>
    <scope>NUCLEOTIDE SEQUENCE [LARGE SCALE GENOMIC DNA]</scope>
    <source>
        <strain evidence="10 11">DSM 105135</strain>
    </source>
</reference>
<dbReference type="FunFam" id="3.30.1130.10:FF:000002">
    <property type="entry name" value="7,8-dihydroneopterin aldolase"/>
    <property type="match status" value="1"/>
</dbReference>
<evidence type="ECO:0000256" key="7">
    <source>
        <dbReference type="ARBA" id="ARBA00023239"/>
    </source>
</evidence>
<keyword evidence="7 8" id="KW-0456">Lyase</keyword>
<dbReference type="EC" id="4.1.2.25" evidence="8"/>
<keyword evidence="5 8" id="KW-0289">Folate biosynthesis</keyword>
<dbReference type="GO" id="GO:0005737">
    <property type="term" value="C:cytoplasm"/>
    <property type="evidence" value="ECO:0007669"/>
    <property type="project" value="TreeGrafter"/>
</dbReference>
<dbReference type="GO" id="GO:0016853">
    <property type="term" value="F:isomerase activity"/>
    <property type="evidence" value="ECO:0007669"/>
    <property type="project" value="UniProtKB-KW"/>
</dbReference>
<dbReference type="UniPathway" id="UPA00077">
    <property type="reaction ID" value="UER00154"/>
</dbReference>
<dbReference type="Proteomes" id="UP000292423">
    <property type="component" value="Unassembled WGS sequence"/>
</dbReference>
<dbReference type="GO" id="GO:0046656">
    <property type="term" value="P:folic acid biosynthetic process"/>
    <property type="evidence" value="ECO:0007669"/>
    <property type="project" value="UniProtKB-UniRule"/>
</dbReference>
<dbReference type="OrthoDB" id="9810587at2"/>